<feature type="transmembrane region" description="Helical" evidence="7">
    <location>
        <begin position="550"/>
        <end position="571"/>
    </location>
</feature>
<proteinExistence type="inferred from homology"/>
<feature type="transmembrane region" description="Helical" evidence="7">
    <location>
        <begin position="185"/>
        <end position="204"/>
    </location>
</feature>
<feature type="transmembrane region" description="Helical" evidence="7">
    <location>
        <begin position="235"/>
        <end position="256"/>
    </location>
</feature>
<evidence type="ECO:0000256" key="3">
    <source>
        <dbReference type="ARBA" id="ARBA00022475"/>
    </source>
</evidence>
<keyword evidence="6 7" id="KW-0472">Membrane</keyword>
<evidence type="ECO:0000256" key="6">
    <source>
        <dbReference type="ARBA" id="ARBA00023136"/>
    </source>
</evidence>
<dbReference type="PANTHER" id="PTHR33406">
    <property type="entry name" value="MEMBRANE PROTEIN MJ1562-RELATED"/>
    <property type="match status" value="1"/>
</dbReference>
<dbReference type="Gene3D" id="1.20.1640.10">
    <property type="entry name" value="Multidrug efflux transporter AcrB transmembrane domain"/>
    <property type="match status" value="2"/>
</dbReference>
<dbReference type="SUPFAM" id="SSF82866">
    <property type="entry name" value="Multidrug efflux transporter AcrB transmembrane domain"/>
    <property type="match status" value="2"/>
</dbReference>
<dbReference type="Proteomes" id="UP001519363">
    <property type="component" value="Unassembled WGS sequence"/>
</dbReference>
<feature type="domain" description="Membrane transport protein MMPL" evidence="8">
    <location>
        <begin position="402"/>
        <end position="707"/>
    </location>
</feature>
<dbReference type="EMBL" id="JAGIOO010000001">
    <property type="protein sequence ID" value="MBP2475554.1"/>
    <property type="molecule type" value="Genomic_DNA"/>
</dbReference>
<feature type="transmembrane region" description="Helical" evidence="7">
    <location>
        <begin position="591"/>
        <end position="610"/>
    </location>
</feature>
<keyword evidence="10" id="KW-1185">Reference proteome</keyword>
<feature type="transmembrane region" description="Helical" evidence="7">
    <location>
        <begin position="524"/>
        <end position="543"/>
    </location>
</feature>
<evidence type="ECO:0000313" key="10">
    <source>
        <dbReference type="Proteomes" id="UP001519363"/>
    </source>
</evidence>
<feature type="transmembrane region" description="Helical" evidence="7">
    <location>
        <begin position="644"/>
        <end position="672"/>
    </location>
</feature>
<name>A0ABS5AH62_9PSEU</name>
<comment type="caution">
    <text evidence="9">The sequence shown here is derived from an EMBL/GenBank/DDBJ whole genome shotgun (WGS) entry which is preliminary data.</text>
</comment>
<evidence type="ECO:0000256" key="2">
    <source>
        <dbReference type="ARBA" id="ARBA00010157"/>
    </source>
</evidence>
<comment type="similarity">
    <text evidence="2">Belongs to the resistance-nodulation-cell division (RND) (TC 2.A.6) family. MmpL subfamily.</text>
</comment>
<evidence type="ECO:0000259" key="8">
    <source>
        <dbReference type="Pfam" id="PF03176"/>
    </source>
</evidence>
<feature type="transmembrane region" description="Helical" evidence="7">
    <location>
        <begin position="678"/>
        <end position="698"/>
    </location>
</feature>
<comment type="subcellular location">
    <subcellularLocation>
        <location evidence="1">Cell membrane</location>
        <topology evidence="1">Multi-pass membrane protein</topology>
    </subcellularLocation>
</comment>
<evidence type="ECO:0000313" key="9">
    <source>
        <dbReference type="EMBL" id="MBP2475554.1"/>
    </source>
</evidence>
<evidence type="ECO:0000256" key="4">
    <source>
        <dbReference type="ARBA" id="ARBA00022692"/>
    </source>
</evidence>
<sequence length="731" mass="76288">MFVSWGSVVHRRRWVVLVAALLLTVLGGAWGSGVFDKLTQGGYEDPNSQAITAVKTMDAALGRQSGDVVVIYEAPAGGTIDDPALGQKINAKLAELPSSEVSKVVSYWMIPDPQMRAAFADKEHKKGLAVITMTAGDDSNKAIQSYEKIKDKFAVDGVTSQVGGLAPTGAEINDISQRDLLSAELVALPITLILLVLIFGGLVAASLPVLVGGLSILGALGVLNVLTNFVDVNTFAVNVASLLGLGMAIDYGLFMVGRFREELAAGREPNEAVRRTVATAGRTVAFSATLLVIALAGLLLFPQGFLRSVSYGGMASVAVAALVSLTLLPALLAVLGRRVDKLGLPWRKGKTKTADEEGKGWRKLALAVMKRPVVVSVPIIAVLVLLGSPFLGASFGEVTEKVLPEGNQIRVTTETLNKDFPSVSKDAAQIVLQGKDGQAPSQAAVQQFIGDVGKVDGVTNVQPSGAAKDVVGLTAKLPGDVLGQDAKDAVKKIRALTPPDGTQVLVGGISARVSDSLDAIADGLPWMILVIVGATLVLMFLAFGSVLLPVKAVVMSALSLSATFGVLTWVFQDGHGASLLGVSPGPLEAGIVVLMAALVFGLSTDYEVFLMSRMVEARAKGASSEEAVATGLVRTGRVISSAAILLIMVTGAFAFADIAIMRFVGVGMILALALDATVVRMLLVPAVLKLLGNAAWWAPGPLRRLQQRVGIHEGEDVEEDAPKSREPQPVG</sequence>
<feature type="transmembrane region" description="Helical" evidence="7">
    <location>
        <begin position="277"/>
        <end position="301"/>
    </location>
</feature>
<keyword evidence="5 7" id="KW-1133">Transmembrane helix</keyword>
<evidence type="ECO:0000256" key="1">
    <source>
        <dbReference type="ARBA" id="ARBA00004651"/>
    </source>
</evidence>
<evidence type="ECO:0000256" key="5">
    <source>
        <dbReference type="ARBA" id="ARBA00022989"/>
    </source>
</evidence>
<accession>A0ABS5AH62</accession>
<dbReference type="RefSeq" id="WP_086782243.1">
    <property type="nucleotide sequence ID" value="NZ_JAGIOO010000001.1"/>
</dbReference>
<protein>
    <submittedName>
        <fullName evidence="9">RND superfamily putative drug exporter</fullName>
    </submittedName>
</protein>
<feature type="transmembrane region" description="Helical" evidence="7">
    <location>
        <begin position="313"/>
        <end position="335"/>
    </location>
</feature>
<organism evidence="9 10">
    <name type="scientific">Crossiella equi</name>
    <dbReference type="NCBI Taxonomy" id="130796"/>
    <lineage>
        <taxon>Bacteria</taxon>
        <taxon>Bacillati</taxon>
        <taxon>Actinomycetota</taxon>
        <taxon>Actinomycetes</taxon>
        <taxon>Pseudonocardiales</taxon>
        <taxon>Pseudonocardiaceae</taxon>
        <taxon>Crossiella</taxon>
    </lineage>
</organism>
<keyword evidence="4 7" id="KW-0812">Transmembrane</keyword>
<feature type="transmembrane region" description="Helical" evidence="7">
    <location>
        <begin position="373"/>
        <end position="395"/>
    </location>
</feature>
<reference evidence="9 10" key="1">
    <citation type="submission" date="2021-03" db="EMBL/GenBank/DDBJ databases">
        <title>Sequencing the genomes of 1000 actinobacteria strains.</title>
        <authorList>
            <person name="Klenk H.-P."/>
        </authorList>
    </citation>
    <scope>NUCLEOTIDE SEQUENCE [LARGE SCALE GENOMIC DNA]</scope>
    <source>
        <strain evidence="9 10">DSM 44580</strain>
    </source>
</reference>
<feature type="transmembrane region" description="Helical" evidence="7">
    <location>
        <begin position="209"/>
        <end position="229"/>
    </location>
</feature>
<dbReference type="InterPro" id="IPR050545">
    <property type="entry name" value="Mycobact_MmpL"/>
</dbReference>
<dbReference type="Pfam" id="PF03176">
    <property type="entry name" value="MMPL"/>
    <property type="match status" value="2"/>
</dbReference>
<evidence type="ECO:0000256" key="7">
    <source>
        <dbReference type="SAM" id="Phobius"/>
    </source>
</evidence>
<gene>
    <name evidence="9" type="ORF">JOF53_004426</name>
</gene>
<dbReference type="PANTHER" id="PTHR33406:SF11">
    <property type="entry name" value="MEMBRANE PROTEIN SCO6666-RELATED"/>
    <property type="match status" value="1"/>
</dbReference>
<dbReference type="InterPro" id="IPR004869">
    <property type="entry name" value="MMPL_dom"/>
</dbReference>
<feature type="domain" description="Membrane transport protein MMPL" evidence="8">
    <location>
        <begin position="46"/>
        <end position="374"/>
    </location>
</feature>
<keyword evidence="3" id="KW-1003">Cell membrane</keyword>